<dbReference type="AlphaFoldDB" id="A0A2J6S586"/>
<keyword evidence="6" id="KW-1185">Reference proteome</keyword>
<keyword evidence="2" id="KW-0175">Coiled coil</keyword>
<feature type="compositionally biased region" description="Basic and acidic residues" evidence="3">
    <location>
        <begin position="295"/>
        <end position="305"/>
    </location>
</feature>
<reference evidence="5 6" key="1">
    <citation type="submission" date="2016-04" db="EMBL/GenBank/DDBJ databases">
        <title>A degradative enzymes factory behind the ericoid mycorrhizal symbiosis.</title>
        <authorList>
            <consortium name="DOE Joint Genome Institute"/>
            <person name="Martino E."/>
            <person name="Morin E."/>
            <person name="Grelet G."/>
            <person name="Kuo A."/>
            <person name="Kohler A."/>
            <person name="Daghino S."/>
            <person name="Barry K."/>
            <person name="Choi C."/>
            <person name="Cichocki N."/>
            <person name="Clum A."/>
            <person name="Copeland A."/>
            <person name="Hainaut M."/>
            <person name="Haridas S."/>
            <person name="Labutti K."/>
            <person name="Lindquist E."/>
            <person name="Lipzen A."/>
            <person name="Khouja H.-R."/>
            <person name="Murat C."/>
            <person name="Ohm R."/>
            <person name="Olson A."/>
            <person name="Spatafora J."/>
            <person name="Veneault-Fourrey C."/>
            <person name="Henrissat B."/>
            <person name="Grigoriev I."/>
            <person name="Martin F."/>
            <person name="Perotto S."/>
        </authorList>
    </citation>
    <scope>NUCLEOTIDE SEQUENCE [LARGE SCALE GENOMIC DNA]</scope>
    <source>
        <strain evidence="5 6">F</strain>
    </source>
</reference>
<dbReference type="Proteomes" id="UP000235786">
    <property type="component" value="Unassembled WGS sequence"/>
</dbReference>
<evidence type="ECO:0000256" key="1">
    <source>
        <dbReference type="ARBA" id="ARBA00022737"/>
    </source>
</evidence>
<feature type="compositionally biased region" description="Acidic residues" evidence="3">
    <location>
        <begin position="257"/>
        <end position="266"/>
    </location>
</feature>
<feature type="domain" description="Nephrocystin 3-like N-terminal" evidence="4">
    <location>
        <begin position="354"/>
        <end position="525"/>
    </location>
</feature>
<evidence type="ECO:0000313" key="5">
    <source>
        <dbReference type="EMBL" id="PMD45930.1"/>
    </source>
</evidence>
<accession>A0A2J6S586</accession>
<keyword evidence="1" id="KW-0677">Repeat</keyword>
<dbReference type="SUPFAM" id="SSF52540">
    <property type="entry name" value="P-loop containing nucleoside triphosphate hydrolases"/>
    <property type="match status" value="1"/>
</dbReference>
<dbReference type="Pfam" id="PF24883">
    <property type="entry name" value="NPHP3_N"/>
    <property type="match status" value="1"/>
</dbReference>
<feature type="compositionally biased region" description="Low complexity" evidence="3">
    <location>
        <begin position="272"/>
        <end position="293"/>
    </location>
</feature>
<organism evidence="5 6">
    <name type="scientific">Hyaloscypha variabilis (strain UAMH 11265 / GT02V1 / F)</name>
    <name type="common">Meliniomyces variabilis</name>
    <dbReference type="NCBI Taxonomy" id="1149755"/>
    <lineage>
        <taxon>Eukaryota</taxon>
        <taxon>Fungi</taxon>
        <taxon>Dikarya</taxon>
        <taxon>Ascomycota</taxon>
        <taxon>Pezizomycotina</taxon>
        <taxon>Leotiomycetes</taxon>
        <taxon>Helotiales</taxon>
        <taxon>Hyaloscyphaceae</taxon>
        <taxon>Hyaloscypha</taxon>
        <taxon>Hyaloscypha variabilis</taxon>
    </lineage>
</organism>
<name>A0A2J6S586_HYAVF</name>
<dbReference type="OrthoDB" id="443402at2759"/>
<evidence type="ECO:0000259" key="4">
    <source>
        <dbReference type="Pfam" id="PF24883"/>
    </source>
</evidence>
<evidence type="ECO:0000256" key="2">
    <source>
        <dbReference type="SAM" id="Coils"/>
    </source>
</evidence>
<feature type="region of interest" description="Disordered" evidence="3">
    <location>
        <begin position="255"/>
        <end position="333"/>
    </location>
</feature>
<dbReference type="STRING" id="1149755.A0A2J6S586"/>
<gene>
    <name evidence="5" type="ORF">L207DRAFT_450123</name>
</gene>
<dbReference type="InterPro" id="IPR027417">
    <property type="entry name" value="P-loop_NTPase"/>
</dbReference>
<dbReference type="InterPro" id="IPR056884">
    <property type="entry name" value="NPHP3-like_N"/>
</dbReference>
<dbReference type="PANTHER" id="PTHR10039:SF5">
    <property type="entry name" value="NACHT DOMAIN-CONTAINING PROTEIN"/>
    <property type="match status" value="1"/>
</dbReference>
<proteinExistence type="predicted"/>
<dbReference type="Gene3D" id="3.40.50.300">
    <property type="entry name" value="P-loop containing nucleotide triphosphate hydrolases"/>
    <property type="match status" value="1"/>
</dbReference>
<evidence type="ECO:0000313" key="6">
    <source>
        <dbReference type="Proteomes" id="UP000235786"/>
    </source>
</evidence>
<evidence type="ECO:0000256" key="3">
    <source>
        <dbReference type="SAM" id="MobiDB-lite"/>
    </source>
</evidence>
<sequence>MDPIKAISLASSLITFVDFASKIVTGTYEVYNSTAGSTIENAHIDTVISDLKEVAADLETDVPGKSMHERALKELASKCDKVANDLLQLLNRIKSNSSQSTWKSLKATLISMRKQKEITGLEKRLNDYRSQILTRLTLMLQDQNYSLKMQLNKLENASLNLSSESASRAKALREHIFQDIKHLLDSRAPSNDTAPGLKDRLLDLERGLQDLSSLITTVPRENIILENLYYDSLDLRERTIVNAENGTFEWLFKEGLDQDPSDETTTEEVKLESPGSEGVEPESHSTSSSSAKSANVEEKHERVEAADGFSPNPAESASFTENEQRPGSPDFEWHEPDIQYFEKEQLEQRAETRARFVAWLNSGRGVFHISGKAGSGKSTFMKFICNHERTEAELKEWAGQKKLVFAPFYFWKSQDKMQMSLEGLYRSVLFITLRQCPELIPAVFPTHLEKLKNNHFMTGNFISYFDLVSAFEALTSTGTFPSHRFCYFVDGLDEYHGHTLEHVRLVKSLQRWARSSDVKICASSRPYIEYENLSPSSDQMIQLHQLTRHDIHLFCRQMIEKDDNFEQIKDSYLELVVRIVMRSQGVFLWARLVINSLLVGMLRHDNLKTLKKKLSVIPGDLNRLYDQLLNSLDKDDRERAIKLLLLTAYPPYDFTIVTYWMFDNFDRLDFNPHNRARPTSWPSTEKMANDARLQIKSLTKGILETTTQHCGEIDIQKVDFFHRTARDFVLEQLGPSQKPDPGYSVIDLIIDNSAYARLRLAELTLYDLRTRKAVWAHSFALWIFRQTGKLSLEVMDAYRYLLDDYDNSIPTDPKSDDIFRGYIGVPEGSGFLMHRLSFVHMAAYTGQLDYVLREIEANPGLLDSGKELSVLASAISGRNIELVDALIKRGCSPADPISCWYKAKLEDRPDGSIPIWLAVLQQDFGALLTVPWHECSFPIWELLLKHPQVNARNCFFLLSSPNRGTATHFITLEQVIKELKPDRMDKLLALLDVGKDNSFMKGMTEFLSRFISVTRKWEPSLTTKTDAYIPYSLGEKKVMAVRAIVCDNIQADRCSIRYY</sequence>
<dbReference type="PANTHER" id="PTHR10039">
    <property type="entry name" value="AMELOGENIN"/>
    <property type="match status" value="1"/>
</dbReference>
<protein>
    <recommendedName>
        <fullName evidence="4">Nephrocystin 3-like N-terminal domain-containing protein</fullName>
    </recommendedName>
</protein>
<feature type="coiled-coil region" evidence="2">
    <location>
        <begin position="72"/>
        <end position="131"/>
    </location>
</feature>
<dbReference type="EMBL" id="KZ613939">
    <property type="protein sequence ID" value="PMD45930.1"/>
    <property type="molecule type" value="Genomic_DNA"/>
</dbReference>